<gene>
    <name evidence="2" type="ORF">TPSB3V08_LOCUS9737</name>
</gene>
<organism evidence="2">
    <name type="scientific">Timema poppense</name>
    <name type="common">Walking stick</name>
    <dbReference type="NCBI Taxonomy" id="170557"/>
    <lineage>
        <taxon>Eukaryota</taxon>
        <taxon>Metazoa</taxon>
        <taxon>Ecdysozoa</taxon>
        <taxon>Arthropoda</taxon>
        <taxon>Hexapoda</taxon>
        <taxon>Insecta</taxon>
        <taxon>Pterygota</taxon>
        <taxon>Neoptera</taxon>
        <taxon>Polyneoptera</taxon>
        <taxon>Phasmatodea</taxon>
        <taxon>Timematodea</taxon>
        <taxon>Timematoidea</taxon>
        <taxon>Timematidae</taxon>
        <taxon>Timema</taxon>
    </lineage>
</organism>
<proteinExistence type="predicted"/>
<name>A0A7R9DGX5_TIMPO</name>
<evidence type="ECO:0000256" key="1">
    <source>
        <dbReference type="SAM" id="Phobius"/>
    </source>
</evidence>
<dbReference type="AlphaFoldDB" id="A0A7R9DGX5"/>
<evidence type="ECO:0000313" key="2">
    <source>
        <dbReference type="EMBL" id="CAD7414535.1"/>
    </source>
</evidence>
<keyword evidence="1" id="KW-0812">Transmembrane</keyword>
<keyword evidence="1" id="KW-0472">Membrane</keyword>
<sequence>MVEESQKDVVTWKDTKVQNLSQGKFEESINSVISSYQQHVMKTIRWLGGWTRCPTAPAQHITHLSPSGLDPISEGLILPSISPSSVVELNTTSVLANYATETDVECDELTDHSECCKPLFSKEDLGNTLKQNIFVPRPHTDNKRGIHTFQSSDESLICNESASNSSNSELLTQTLFFVGFVSITAAILIKLVSTIK</sequence>
<dbReference type="EMBL" id="OD008013">
    <property type="protein sequence ID" value="CAD7414535.1"/>
    <property type="molecule type" value="Genomic_DNA"/>
</dbReference>
<protein>
    <submittedName>
        <fullName evidence="2">Uncharacterized protein</fullName>
    </submittedName>
</protein>
<feature type="transmembrane region" description="Helical" evidence="1">
    <location>
        <begin position="170"/>
        <end position="192"/>
    </location>
</feature>
<accession>A0A7R9DGX5</accession>
<keyword evidence="1" id="KW-1133">Transmembrane helix</keyword>
<reference evidence="2" key="1">
    <citation type="submission" date="2020-11" db="EMBL/GenBank/DDBJ databases">
        <authorList>
            <person name="Tran Van P."/>
        </authorList>
    </citation>
    <scope>NUCLEOTIDE SEQUENCE</scope>
</reference>